<keyword evidence="4" id="KW-1185">Reference proteome</keyword>
<dbReference type="AlphaFoldDB" id="A0A1G7XYQ9"/>
<feature type="compositionally biased region" description="Basic residues" evidence="1">
    <location>
        <begin position="382"/>
        <end position="392"/>
    </location>
</feature>
<keyword evidence="2" id="KW-0732">Signal</keyword>
<evidence type="ECO:0000313" key="3">
    <source>
        <dbReference type="EMBL" id="SDG89297.1"/>
    </source>
</evidence>
<name>A0A1G7XYQ9_9FLAO</name>
<protein>
    <submittedName>
        <fullName evidence="3">Uncharacterized protein</fullName>
    </submittedName>
</protein>
<feature type="compositionally biased region" description="Basic and acidic residues" evidence="1">
    <location>
        <begin position="274"/>
        <end position="300"/>
    </location>
</feature>
<feature type="compositionally biased region" description="Basic and acidic residues" evidence="1">
    <location>
        <begin position="324"/>
        <end position="337"/>
    </location>
</feature>
<sequence>MKRFIFLLAGFVFFTTPVWANHSGYEIDSRSNNWNNSQNQPFIFMENGIEFSVFQDGQFDFFIPNYGPNVSVGFNIANVNFSFNSGYDYNPYVQYDDYGAIIQIQNTPVFYDYYGRIHQIGNIVIDYNTYGLVSRIGGLQLFYRNHRVWRQSGFINHSNRRYVRRPWHRYYAMPVAQFSLVSLQPYRQFYRPVRHIYYRPYANNFRDFDLNRRHSNARQRTHNTRSQRYTQSPRNRMERDVRSNVQRRHKSIQSMRNSRVSTIKPSNKRNSRSISERNNRTRREVTSRATRKAREIDYTNRRSPVSRQARRNMNADRSGSLNLKKNEQARTHDRKANEVSGRTSNRNAKVNRKTSRRNSVQTKPSSYNRSAHKTERGSRPKGNTRGKRSRNR</sequence>
<proteinExistence type="predicted"/>
<feature type="compositionally biased region" description="Basic residues" evidence="1">
    <location>
        <begin position="213"/>
        <end position="225"/>
    </location>
</feature>
<accession>A0A1G7XYQ9</accession>
<gene>
    <name evidence="3" type="ORF">SAMN04488027_11028</name>
</gene>
<feature type="signal peptide" evidence="2">
    <location>
        <begin position="1"/>
        <end position="20"/>
    </location>
</feature>
<feature type="chain" id="PRO_5011758529" evidence="2">
    <location>
        <begin position="21"/>
        <end position="392"/>
    </location>
</feature>
<feature type="compositionally biased region" description="Polar residues" evidence="1">
    <location>
        <begin position="252"/>
        <end position="265"/>
    </location>
</feature>
<reference evidence="3 4" key="1">
    <citation type="submission" date="2016-10" db="EMBL/GenBank/DDBJ databases">
        <authorList>
            <person name="de Groot N.N."/>
        </authorList>
    </citation>
    <scope>NUCLEOTIDE SEQUENCE [LARGE SCALE GENOMIC DNA]</scope>
    <source>
        <strain evidence="3 4">DSM 19803</strain>
    </source>
</reference>
<dbReference type="RefSeq" id="WP_093368380.1">
    <property type="nucleotide sequence ID" value="NZ_FNCW01000010.1"/>
</dbReference>
<evidence type="ECO:0000313" key="4">
    <source>
        <dbReference type="Proteomes" id="UP000199296"/>
    </source>
</evidence>
<feature type="region of interest" description="Disordered" evidence="1">
    <location>
        <begin position="213"/>
        <end position="392"/>
    </location>
</feature>
<dbReference type="Proteomes" id="UP000199296">
    <property type="component" value="Unassembled WGS sequence"/>
</dbReference>
<dbReference type="STRING" id="470826.SAMN04488027_11028"/>
<feature type="compositionally biased region" description="Polar residues" evidence="1">
    <location>
        <begin position="357"/>
        <end position="369"/>
    </location>
</feature>
<organism evidence="3 4">
    <name type="scientific">Psychroflexus sediminis</name>
    <dbReference type="NCBI Taxonomy" id="470826"/>
    <lineage>
        <taxon>Bacteria</taxon>
        <taxon>Pseudomonadati</taxon>
        <taxon>Bacteroidota</taxon>
        <taxon>Flavobacteriia</taxon>
        <taxon>Flavobacteriales</taxon>
        <taxon>Flavobacteriaceae</taxon>
        <taxon>Psychroflexus</taxon>
    </lineage>
</organism>
<evidence type="ECO:0000256" key="2">
    <source>
        <dbReference type="SAM" id="SignalP"/>
    </source>
</evidence>
<dbReference type="OrthoDB" id="750023at2"/>
<dbReference type="EMBL" id="FNCW01000010">
    <property type="protein sequence ID" value="SDG89297.1"/>
    <property type="molecule type" value="Genomic_DNA"/>
</dbReference>
<evidence type="ECO:0000256" key="1">
    <source>
        <dbReference type="SAM" id="MobiDB-lite"/>
    </source>
</evidence>